<dbReference type="OrthoDB" id="1879366at2759"/>
<feature type="domain" description="Enoyl reductase (ER)" evidence="8">
    <location>
        <begin position="17"/>
        <end position="348"/>
    </location>
</feature>
<dbReference type="InterPro" id="IPR020843">
    <property type="entry name" value="ER"/>
</dbReference>
<evidence type="ECO:0000256" key="3">
    <source>
        <dbReference type="ARBA" id="ARBA00013190"/>
    </source>
</evidence>
<evidence type="ECO:0000256" key="6">
    <source>
        <dbReference type="ARBA" id="ARBA00023002"/>
    </source>
</evidence>
<dbReference type="Pfam" id="PF00107">
    <property type="entry name" value="ADH_zinc_N"/>
    <property type="match status" value="1"/>
</dbReference>
<dbReference type="EMBL" id="JAFJYH010000156">
    <property type="protein sequence ID" value="KAG4417412.1"/>
    <property type="molecule type" value="Genomic_DNA"/>
</dbReference>
<evidence type="ECO:0000313" key="9">
    <source>
        <dbReference type="EMBL" id="KAG4417412.1"/>
    </source>
</evidence>
<evidence type="ECO:0000256" key="5">
    <source>
        <dbReference type="ARBA" id="ARBA00022833"/>
    </source>
</evidence>
<organism evidence="9 10">
    <name type="scientific">Cadophora malorum</name>
    <dbReference type="NCBI Taxonomy" id="108018"/>
    <lineage>
        <taxon>Eukaryota</taxon>
        <taxon>Fungi</taxon>
        <taxon>Dikarya</taxon>
        <taxon>Ascomycota</taxon>
        <taxon>Pezizomycotina</taxon>
        <taxon>Leotiomycetes</taxon>
        <taxon>Helotiales</taxon>
        <taxon>Ploettnerulaceae</taxon>
        <taxon>Cadophora</taxon>
    </lineage>
</organism>
<protein>
    <recommendedName>
        <fullName evidence="3">alcohol dehydrogenase</fullName>
        <ecNumber evidence="3">1.1.1.1</ecNumber>
    </recommendedName>
</protein>
<sequence>MSLPEQHKTAVVVREDGKPQFAIEHGSIPKLGSEDVLVRLTVTGVCGTDIALASGELGPTCRILGHEGVGRAVQLGSGLTESHVKLGQRVGVAWQRDICGTCAMCLSDGGETRCLQQLQSGRKVDGTFAEYTVVPFRYLTVLPEGPEDQLIAPILCGGVTIYKALKICGATAGQWVVISGAGGGVGALGIQYSKAMGFRTIAIDAGKEKEQYCYDLGAEVYIDVTTTKDVSAIVRKKTGSLGATAVLVTAGSGRAYQDSLTMLGPFGTLVCIGIPPPTQLVNFHPLQFIDMGIRIIGSAVGTRLDILEAVSFLQRGLVTPVVQMTTLEDLSEVGRQISEGKAIGKFVVRLREDRVRASSF</sequence>
<dbReference type="Gene3D" id="3.40.50.720">
    <property type="entry name" value="NAD(P)-binding Rossmann-like Domain"/>
    <property type="match status" value="1"/>
</dbReference>
<keyword evidence="6" id="KW-0560">Oxidoreductase</keyword>
<comment type="cofactor">
    <cofactor evidence="1">
        <name>Zn(2+)</name>
        <dbReference type="ChEBI" id="CHEBI:29105"/>
    </cofactor>
</comment>
<keyword evidence="10" id="KW-1185">Reference proteome</keyword>
<dbReference type="SMART" id="SM00829">
    <property type="entry name" value="PKS_ER"/>
    <property type="match status" value="1"/>
</dbReference>
<reference evidence="9" key="1">
    <citation type="submission" date="2021-02" db="EMBL/GenBank/DDBJ databases">
        <title>Genome sequence Cadophora malorum strain M34.</title>
        <authorList>
            <person name="Stefanovic E."/>
            <person name="Vu D."/>
            <person name="Scully C."/>
            <person name="Dijksterhuis J."/>
            <person name="Roader J."/>
            <person name="Houbraken J."/>
        </authorList>
    </citation>
    <scope>NUCLEOTIDE SEQUENCE</scope>
    <source>
        <strain evidence="9">M34</strain>
    </source>
</reference>
<dbReference type="FunFam" id="3.40.50.720:FF:000039">
    <property type="entry name" value="Alcohol dehydrogenase AdhP"/>
    <property type="match status" value="1"/>
</dbReference>
<dbReference type="CDD" id="cd08297">
    <property type="entry name" value="CAD3"/>
    <property type="match status" value="1"/>
</dbReference>
<keyword evidence="7" id="KW-0520">NAD</keyword>
<dbReference type="GO" id="GO:0005737">
    <property type="term" value="C:cytoplasm"/>
    <property type="evidence" value="ECO:0007669"/>
    <property type="project" value="TreeGrafter"/>
</dbReference>
<dbReference type="GO" id="GO:0004022">
    <property type="term" value="F:alcohol dehydrogenase (NAD+) activity"/>
    <property type="evidence" value="ECO:0007669"/>
    <property type="project" value="UniProtKB-EC"/>
</dbReference>
<keyword evidence="4" id="KW-0479">Metal-binding</keyword>
<comment type="caution">
    <text evidence="9">The sequence shown here is derived from an EMBL/GenBank/DDBJ whole genome shotgun (WGS) entry which is preliminary data.</text>
</comment>
<dbReference type="AlphaFoldDB" id="A0A8H7TCZ9"/>
<dbReference type="PANTHER" id="PTHR42940">
    <property type="entry name" value="ALCOHOL DEHYDROGENASE 1-RELATED"/>
    <property type="match status" value="1"/>
</dbReference>
<evidence type="ECO:0000256" key="7">
    <source>
        <dbReference type="ARBA" id="ARBA00023027"/>
    </source>
</evidence>
<evidence type="ECO:0000256" key="2">
    <source>
        <dbReference type="ARBA" id="ARBA00008072"/>
    </source>
</evidence>
<evidence type="ECO:0000256" key="4">
    <source>
        <dbReference type="ARBA" id="ARBA00022723"/>
    </source>
</evidence>
<dbReference type="Proteomes" id="UP000664132">
    <property type="component" value="Unassembled WGS sequence"/>
</dbReference>
<dbReference type="Gene3D" id="3.90.180.10">
    <property type="entry name" value="Medium-chain alcohol dehydrogenases, catalytic domain"/>
    <property type="match status" value="1"/>
</dbReference>
<evidence type="ECO:0000256" key="1">
    <source>
        <dbReference type="ARBA" id="ARBA00001947"/>
    </source>
</evidence>
<dbReference type="GO" id="GO:0046872">
    <property type="term" value="F:metal ion binding"/>
    <property type="evidence" value="ECO:0007669"/>
    <property type="project" value="UniProtKB-KW"/>
</dbReference>
<evidence type="ECO:0000313" key="10">
    <source>
        <dbReference type="Proteomes" id="UP000664132"/>
    </source>
</evidence>
<dbReference type="InterPro" id="IPR013149">
    <property type="entry name" value="ADH-like_C"/>
</dbReference>
<dbReference type="SUPFAM" id="SSF50129">
    <property type="entry name" value="GroES-like"/>
    <property type="match status" value="1"/>
</dbReference>
<dbReference type="SUPFAM" id="SSF51735">
    <property type="entry name" value="NAD(P)-binding Rossmann-fold domains"/>
    <property type="match status" value="1"/>
</dbReference>
<keyword evidence="5" id="KW-0862">Zinc</keyword>
<dbReference type="PANTHER" id="PTHR42940:SF3">
    <property type="entry name" value="ALCOHOL DEHYDROGENASE 1-RELATED"/>
    <property type="match status" value="1"/>
</dbReference>
<dbReference type="InterPro" id="IPR011032">
    <property type="entry name" value="GroES-like_sf"/>
</dbReference>
<dbReference type="InterPro" id="IPR036291">
    <property type="entry name" value="NAD(P)-bd_dom_sf"/>
</dbReference>
<dbReference type="EC" id="1.1.1.1" evidence="3"/>
<gene>
    <name evidence="9" type="ORF">IFR04_009481</name>
</gene>
<comment type="similarity">
    <text evidence="2">Belongs to the zinc-containing alcohol dehydrogenase family.</text>
</comment>
<proteinExistence type="inferred from homology"/>
<dbReference type="InterPro" id="IPR013154">
    <property type="entry name" value="ADH-like_N"/>
</dbReference>
<evidence type="ECO:0000259" key="8">
    <source>
        <dbReference type="SMART" id="SM00829"/>
    </source>
</evidence>
<name>A0A8H7TCZ9_9HELO</name>
<accession>A0A8H7TCZ9</accession>
<dbReference type="Pfam" id="PF08240">
    <property type="entry name" value="ADH_N"/>
    <property type="match status" value="1"/>
</dbReference>